<dbReference type="EMBL" id="AP018216">
    <property type="protein sequence ID" value="BAY68401.1"/>
    <property type="molecule type" value="Genomic_DNA"/>
</dbReference>
<protein>
    <recommendedName>
        <fullName evidence="1">DUF6745 domain-containing protein</fullName>
    </recommendedName>
</protein>
<gene>
    <name evidence="2" type="ORF">NIES23_11870</name>
</gene>
<name>A0A1Z4KHF7_ANAVA</name>
<proteinExistence type="predicted"/>
<dbReference type="Pfam" id="PF20530">
    <property type="entry name" value="DUF6745"/>
    <property type="match status" value="1"/>
</dbReference>
<evidence type="ECO:0000259" key="1">
    <source>
        <dbReference type="Pfam" id="PF20530"/>
    </source>
</evidence>
<organism evidence="2 3">
    <name type="scientific">Trichormus variabilis NIES-23</name>
    <dbReference type="NCBI Taxonomy" id="1973479"/>
    <lineage>
        <taxon>Bacteria</taxon>
        <taxon>Bacillati</taxon>
        <taxon>Cyanobacteriota</taxon>
        <taxon>Cyanophyceae</taxon>
        <taxon>Nostocales</taxon>
        <taxon>Nostocaceae</taxon>
        <taxon>Trichormus</taxon>
    </lineage>
</organism>
<dbReference type="InterPro" id="IPR046633">
    <property type="entry name" value="DUF6745"/>
</dbReference>
<accession>A0A1Z4KHF7</accession>
<dbReference type="AlphaFoldDB" id="A0A1Z4KHF7"/>
<dbReference type="Proteomes" id="UP000217507">
    <property type="component" value="Chromosome"/>
</dbReference>
<sequence>MINQLTNEQESLITVYREKWRNIALLTQRIKREKAIKAADLAYSLLGKSIPKIIFLESPNQFNNNFLKIDAHNLIEQSLVKQVQVKINLPLKEKINSQINTEIFKKVRGKIYYPFGGISKRLLMSISENQFLSWDDLNLITGWVYYATYIDYCISVLGCEYHHHLWEFWLALANECPWFFPYNHVCIICDRPLHIRFDNQNQLHAEGEPAVEFADGYSIYSYHGITLPEKYGKLHPQQWEPQWLLTETNAELRRVLIQGIGYARICQELQAVELDSWAEYTLVQIDNSIDVEPIYLLKMTCPSTGFIHVLRVPPQTKSAREAICWINWGTDPETFFVET</sequence>
<reference evidence="2 3" key="1">
    <citation type="submission" date="2017-06" db="EMBL/GenBank/DDBJ databases">
        <title>Genome sequencing of cyanobaciteial culture collection at National Institute for Environmental Studies (NIES).</title>
        <authorList>
            <person name="Hirose Y."/>
            <person name="Shimura Y."/>
            <person name="Fujisawa T."/>
            <person name="Nakamura Y."/>
            <person name="Kawachi M."/>
        </authorList>
    </citation>
    <scope>NUCLEOTIDE SEQUENCE [LARGE SCALE GENOMIC DNA]</scope>
    <source>
        <strain evidence="2 3">NIES-23</strain>
    </source>
</reference>
<evidence type="ECO:0000313" key="3">
    <source>
        <dbReference type="Proteomes" id="UP000217507"/>
    </source>
</evidence>
<feature type="domain" description="DUF6745" evidence="1">
    <location>
        <begin position="171"/>
        <end position="331"/>
    </location>
</feature>
<evidence type="ECO:0000313" key="2">
    <source>
        <dbReference type="EMBL" id="BAY68401.1"/>
    </source>
</evidence>